<dbReference type="EMBL" id="JAUHQB010000003">
    <property type="protein sequence ID" value="MDN4483167.1"/>
    <property type="molecule type" value="Genomic_DNA"/>
</dbReference>
<dbReference type="RefSeq" id="WP_301160093.1">
    <property type="nucleotide sequence ID" value="NZ_JAUHQB010000003.1"/>
</dbReference>
<name>A0AB35MHF5_9MICO</name>
<dbReference type="Proteomes" id="UP001172756">
    <property type="component" value="Unassembled WGS sequence"/>
</dbReference>
<dbReference type="AlphaFoldDB" id="A0AB35MHF5"/>
<sequence length="68" mass="6982">MAPAEPCARLRRSPTWHGIVYLAAVGRALWVAVALLILAAVAVGLWLGRDDAAAGCAEDPPVVDAGSC</sequence>
<reference evidence="2 3" key="1">
    <citation type="submission" date="2023-06" db="EMBL/GenBank/DDBJ databases">
        <title>SYSU T0a273.</title>
        <authorList>
            <person name="Gao L."/>
            <person name="Fang B.-Z."/>
            <person name="Li W.-J."/>
        </authorList>
    </citation>
    <scope>NUCLEOTIDE SEQUENCE [LARGE SCALE GENOMIC DNA]</scope>
    <source>
        <strain evidence="2 3">SYSU T0a273</strain>
    </source>
</reference>
<feature type="transmembrane region" description="Helical" evidence="1">
    <location>
        <begin position="19"/>
        <end position="47"/>
    </location>
</feature>
<keyword evidence="1" id="KW-0472">Membrane</keyword>
<evidence type="ECO:0000256" key="1">
    <source>
        <dbReference type="SAM" id="Phobius"/>
    </source>
</evidence>
<proteinExistence type="predicted"/>
<evidence type="ECO:0000313" key="3">
    <source>
        <dbReference type="Proteomes" id="UP001172756"/>
    </source>
</evidence>
<organism evidence="2 3">
    <name type="scientific">Demequina lignilytica</name>
    <dbReference type="NCBI Taxonomy" id="3051663"/>
    <lineage>
        <taxon>Bacteria</taxon>
        <taxon>Bacillati</taxon>
        <taxon>Actinomycetota</taxon>
        <taxon>Actinomycetes</taxon>
        <taxon>Micrococcales</taxon>
        <taxon>Demequinaceae</taxon>
        <taxon>Demequina</taxon>
    </lineage>
</organism>
<keyword evidence="1" id="KW-0812">Transmembrane</keyword>
<gene>
    <name evidence="2" type="ORF">QQ002_06410</name>
</gene>
<evidence type="ECO:0000313" key="2">
    <source>
        <dbReference type="EMBL" id="MDN4483167.1"/>
    </source>
</evidence>
<comment type="caution">
    <text evidence="2">The sequence shown here is derived from an EMBL/GenBank/DDBJ whole genome shotgun (WGS) entry which is preliminary data.</text>
</comment>
<keyword evidence="1" id="KW-1133">Transmembrane helix</keyword>
<protein>
    <submittedName>
        <fullName evidence="2">Uncharacterized protein</fullName>
    </submittedName>
</protein>
<accession>A0AB35MHF5</accession>